<evidence type="ECO:0000313" key="5">
    <source>
        <dbReference type="Proteomes" id="UP000298213"/>
    </source>
</evidence>
<keyword evidence="5" id="KW-1185">Reference proteome</keyword>
<keyword evidence="2" id="KW-0472">Membrane</keyword>
<dbReference type="EMBL" id="SPDV01000022">
    <property type="protein sequence ID" value="TFI57880.1"/>
    <property type="molecule type" value="Genomic_DNA"/>
</dbReference>
<feature type="transmembrane region" description="Helical" evidence="2">
    <location>
        <begin position="247"/>
        <end position="266"/>
    </location>
</feature>
<feature type="chain" id="PRO_5021497925" evidence="3">
    <location>
        <begin position="33"/>
        <end position="272"/>
    </location>
</feature>
<dbReference type="Proteomes" id="UP000298213">
    <property type="component" value="Unassembled WGS sequence"/>
</dbReference>
<feature type="signal peptide" evidence="3">
    <location>
        <begin position="1"/>
        <end position="32"/>
    </location>
</feature>
<evidence type="ECO:0000256" key="3">
    <source>
        <dbReference type="SAM" id="SignalP"/>
    </source>
</evidence>
<reference evidence="4 5" key="1">
    <citation type="submission" date="2019-03" db="EMBL/GenBank/DDBJ databases">
        <title>Genome sequence of Sphingomonas sp. 17J27-24.</title>
        <authorList>
            <person name="Kim M."/>
            <person name="Maeng S."/>
            <person name="Sathiyaraj S."/>
        </authorList>
    </citation>
    <scope>NUCLEOTIDE SEQUENCE [LARGE SCALE GENOMIC DNA]</scope>
    <source>
        <strain evidence="4 5">17J27-24</strain>
    </source>
</reference>
<sequence>MISCFDGALLCRRLLAGSAALAALAVPQIASASIIYEAPIYDTGTGFGNEPRLLTTQERGPRKDGTESACVGVRGGQTSVGSQNCISDSQVYKGNGVTNQGGDEVNPQREGNKYDTPTIGELGFNGAEDIGLIFNATEPSGNAVSIDDVTLKFYLDDRLLAAIDGSMAFDPTEAGNGVAGFLLSVDEEQQAYLNSTVFGLGDYSAVRLALETTISGIAGGPESFWATNLNRTPSSTGSTGSTGGTPVPAPAAFGLFALGALGIAAGRRRRTA</sequence>
<dbReference type="RefSeq" id="WP_135087409.1">
    <property type="nucleotide sequence ID" value="NZ_SPDV01000022.1"/>
</dbReference>
<keyword evidence="2" id="KW-0812">Transmembrane</keyword>
<evidence type="ECO:0000256" key="2">
    <source>
        <dbReference type="SAM" id="Phobius"/>
    </source>
</evidence>
<feature type="region of interest" description="Disordered" evidence="1">
    <location>
        <begin position="96"/>
        <end position="115"/>
    </location>
</feature>
<dbReference type="AlphaFoldDB" id="A0A4Y8ZPE3"/>
<proteinExistence type="predicted"/>
<feature type="region of interest" description="Disordered" evidence="1">
    <location>
        <begin position="53"/>
        <end position="73"/>
    </location>
</feature>
<protein>
    <submittedName>
        <fullName evidence="4">PEP-CTERM sorting domain-containing protein</fullName>
    </submittedName>
</protein>
<evidence type="ECO:0000313" key="4">
    <source>
        <dbReference type="EMBL" id="TFI57880.1"/>
    </source>
</evidence>
<organism evidence="4 5">
    <name type="scientific">Sphingomonas parva</name>
    <dbReference type="NCBI Taxonomy" id="2555898"/>
    <lineage>
        <taxon>Bacteria</taxon>
        <taxon>Pseudomonadati</taxon>
        <taxon>Pseudomonadota</taxon>
        <taxon>Alphaproteobacteria</taxon>
        <taxon>Sphingomonadales</taxon>
        <taxon>Sphingomonadaceae</taxon>
        <taxon>Sphingomonas</taxon>
    </lineage>
</organism>
<name>A0A4Y8ZPE3_9SPHN</name>
<accession>A0A4Y8ZPE3</accession>
<evidence type="ECO:0000256" key="1">
    <source>
        <dbReference type="SAM" id="MobiDB-lite"/>
    </source>
</evidence>
<gene>
    <name evidence="4" type="ORF">E2493_12890</name>
</gene>
<comment type="caution">
    <text evidence="4">The sequence shown here is derived from an EMBL/GenBank/DDBJ whole genome shotgun (WGS) entry which is preliminary data.</text>
</comment>
<keyword evidence="3" id="KW-0732">Signal</keyword>
<keyword evidence="2" id="KW-1133">Transmembrane helix</keyword>